<dbReference type="Pfam" id="PF00665">
    <property type="entry name" value="rve"/>
    <property type="match status" value="1"/>
</dbReference>
<keyword evidence="5" id="KW-1185">Reference proteome</keyword>
<dbReference type="Proteomes" id="UP000240509">
    <property type="component" value="Unassembled WGS sequence"/>
</dbReference>
<feature type="compositionally biased region" description="Basic and acidic residues" evidence="2">
    <location>
        <begin position="1"/>
        <end position="13"/>
    </location>
</feature>
<dbReference type="PANTHER" id="PTHR46889">
    <property type="entry name" value="TRANSPOSASE INSF FOR INSERTION SEQUENCE IS3B-RELATED"/>
    <property type="match status" value="1"/>
</dbReference>
<organism evidence="4 5">
    <name type="scientific">Alkalicoccus saliphilus</name>
    <dbReference type="NCBI Taxonomy" id="200989"/>
    <lineage>
        <taxon>Bacteria</taxon>
        <taxon>Bacillati</taxon>
        <taxon>Bacillota</taxon>
        <taxon>Bacilli</taxon>
        <taxon>Bacillales</taxon>
        <taxon>Bacillaceae</taxon>
        <taxon>Alkalicoccus</taxon>
    </lineage>
</organism>
<dbReference type="InterPro" id="IPR036397">
    <property type="entry name" value="RNaseH_sf"/>
</dbReference>
<dbReference type="Pfam" id="PF13333">
    <property type="entry name" value="rve_2"/>
    <property type="match status" value="1"/>
</dbReference>
<dbReference type="Gene3D" id="3.30.420.10">
    <property type="entry name" value="Ribonuclease H-like superfamily/Ribonuclease H"/>
    <property type="match status" value="1"/>
</dbReference>
<evidence type="ECO:0000313" key="4">
    <source>
        <dbReference type="EMBL" id="PTL37489.1"/>
    </source>
</evidence>
<protein>
    <submittedName>
        <fullName evidence="4">IS3 family transposase</fullName>
    </submittedName>
</protein>
<dbReference type="GO" id="GO:0003676">
    <property type="term" value="F:nucleic acid binding"/>
    <property type="evidence" value="ECO:0007669"/>
    <property type="project" value="InterPro"/>
</dbReference>
<feature type="region of interest" description="Disordered" evidence="2">
    <location>
        <begin position="1"/>
        <end position="45"/>
    </location>
</feature>
<dbReference type="InterPro" id="IPR025948">
    <property type="entry name" value="HTH-like_dom"/>
</dbReference>
<dbReference type="InterPro" id="IPR012337">
    <property type="entry name" value="RNaseH-like_sf"/>
</dbReference>
<dbReference type="InterPro" id="IPR001584">
    <property type="entry name" value="Integrase_cat-core"/>
</dbReference>
<comment type="caution">
    <text evidence="4">The sequence shown here is derived from an EMBL/GenBank/DDBJ whole genome shotgun (WGS) entry which is preliminary data.</text>
</comment>
<dbReference type="InterPro" id="IPR048020">
    <property type="entry name" value="Transpos_IS3"/>
</dbReference>
<dbReference type="PANTHER" id="PTHR46889:SF4">
    <property type="entry name" value="TRANSPOSASE INSO FOR INSERTION SEQUENCE ELEMENT IS911B-RELATED"/>
    <property type="match status" value="1"/>
</dbReference>
<dbReference type="PROSITE" id="PS50994">
    <property type="entry name" value="INTEGRASE"/>
    <property type="match status" value="1"/>
</dbReference>
<proteinExistence type="predicted"/>
<dbReference type="NCBIfam" id="NF033516">
    <property type="entry name" value="transpos_IS3"/>
    <property type="match status" value="1"/>
</dbReference>
<name>A0A2T4U256_9BACI</name>
<sequence length="337" mass="39323">MPGSPDRRRKAETTDPGTGAPYAVPGDGERPLKKVEGNRKEGSPQLGRHLHRYQAIDEYHADTGLPITLLCRVLGVSRSGYYKWRRYEPTADHQENTRLMTRIRRLFADFGGILGYRRLTMTINRRYKKQYNPKRILRLMRLLGLKSLIRMKTSGCTKTSYKNIEENLLEREFQAEAPNEKWVTDITYLRYGKGKKAYLSAIKDLYDGSIVAYHVGHFNDNDLVLETLRKAKAAHPTAHPLLHSDRGSQYTSKRYRLQTTAYQMERSMSRVGNCIDNAPIESFFSHLKTERYHRKNYAHFQALCEDIDDYIYFYNHERYQKKLNSLAPVEYRNQAVA</sequence>
<dbReference type="GO" id="GO:0015074">
    <property type="term" value="P:DNA integration"/>
    <property type="evidence" value="ECO:0007669"/>
    <property type="project" value="InterPro"/>
</dbReference>
<gene>
    <name evidence="4" type="ORF">C6Y45_16295</name>
</gene>
<evidence type="ECO:0000256" key="2">
    <source>
        <dbReference type="SAM" id="MobiDB-lite"/>
    </source>
</evidence>
<evidence type="ECO:0000256" key="1">
    <source>
        <dbReference type="ARBA" id="ARBA00002286"/>
    </source>
</evidence>
<feature type="domain" description="Integrase catalytic" evidence="3">
    <location>
        <begin position="174"/>
        <end position="336"/>
    </location>
</feature>
<evidence type="ECO:0000313" key="5">
    <source>
        <dbReference type="Proteomes" id="UP000240509"/>
    </source>
</evidence>
<accession>A0A2T4U256</accession>
<dbReference type="EMBL" id="PZJJ01000048">
    <property type="protein sequence ID" value="PTL37489.1"/>
    <property type="molecule type" value="Genomic_DNA"/>
</dbReference>
<dbReference type="SUPFAM" id="SSF53098">
    <property type="entry name" value="Ribonuclease H-like"/>
    <property type="match status" value="1"/>
</dbReference>
<reference evidence="4 5" key="1">
    <citation type="submission" date="2018-03" db="EMBL/GenBank/DDBJ databases">
        <title>Alkalicoccus saliphilus sp. nov., isolated from a mineral pool.</title>
        <authorList>
            <person name="Zhao B."/>
        </authorList>
    </citation>
    <scope>NUCLEOTIDE SEQUENCE [LARGE SCALE GENOMIC DNA]</scope>
    <source>
        <strain evidence="4 5">6AG</strain>
    </source>
</reference>
<feature type="compositionally biased region" description="Basic and acidic residues" evidence="2">
    <location>
        <begin position="27"/>
        <end position="42"/>
    </location>
</feature>
<comment type="function">
    <text evidence="1">Involved in the transposition of the insertion sequence.</text>
</comment>
<dbReference type="AlphaFoldDB" id="A0A2T4U256"/>
<dbReference type="InterPro" id="IPR050900">
    <property type="entry name" value="Transposase_IS3/IS150/IS904"/>
</dbReference>
<dbReference type="Pfam" id="PF13276">
    <property type="entry name" value="HTH_21"/>
    <property type="match status" value="1"/>
</dbReference>
<evidence type="ECO:0000259" key="3">
    <source>
        <dbReference type="PROSITE" id="PS50994"/>
    </source>
</evidence>